<accession>A0A918EA01</accession>
<dbReference type="PANTHER" id="PTHR46517">
    <property type="entry name" value="FRUCTOSE-2,6-BISPHOSPHATASE TIGAR"/>
    <property type="match status" value="1"/>
</dbReference>
<gene>
    <name evidence="4" type="ORF">GCM10012278_88790</name>
</gene>
<name>A0A918EA01_9ACTN</name>
<evidence type="ECO:0000313" key="4">
    <source>
        <dbReference type="EMBL" id="GGP18038.1"/>
    </source>
</evidence>
<keyword evidence="5" id="KW-1185">Reference proteome</keyword>
<dbReference type="InterPro" id="IPR013078">
    <property type="entry name" value="His_Pase_superF_clade-1"/>
</dbReference>
<sequence>MVVKLIYETHATSVDNETGVATGRLPGELSAAGRAQAAELGERRRGVDVVYASDLRRAVQTAQIAFGGVCEIRLDARLRECDYGIYNGRPVSEVHALRRRHVDTPWPGGQSYRHVVGETAAFLEDVAKRWQGRTVLVIAHSANRFALRNLFEGVPLEELVDAPFDWQPGWEYDLA</sequence>
<dbReference type="GO" id="GO:0005829">
    <property type="term" value="C:cytosol"/>
    <property type="evidence" value="ECO:0007669"/>
    <property type="project" value="TreeGrafter"/>
</dbReference>
<dbReference type="EMBL" id="BMNK01000027">
    <property type="protein sequence ID" value="GGP18038.1"/>
    <property type="molecule type" value="Genomic_DNA"/>
</dbReference>
<feature type="binding site" evidence="3">
    <location>
        <begin position="80"/>
        <end position="83"/>
    </location>
    <ligand>
        <name>substrate</name>
    </ligand>
</feature>
<dbReference type="Pfam" id="PF00300">
    <property type="entry name" value="His_Phos_1"/>
    <property type="match status" value="1"/>
</dbReference>
<dbReference type="RefSeq" id="WP_189144802.1">
    <property type="nucleotide sequence ID" value="NZ_BMNK01000027.1"/>
</dbReference>
<reference evidence="4" key="2">
    <citation type="submission" date="2020-09" db="EMBL/GenBank/DDBJ databases">
        <authorList>
            <person name="Sun Q."/>
            <person name="Zhou Y."/>
        </authorList>
    </citation>
    <scope>NUCLEOTIDE SEQUENCE</scope>
    <source>
        <strain evidence="4">CGMCC 4.7430</strain>
    </source>
</reference>
<dbReference type="SUPFAM" id="SSF53254">
    <property type="entry name" value="Phosphoglycerate mutase-like"/>
    <property type="match status" value="1"/>
</dbReference>
<protein>
    <submittedName>
        <fullName evidence="4">Phosphoglycerate mutase</fullName>
    </submittedName>
</protein>
<dbReference type="PANTHER" id="PTHR46517:SF1">
    <property type="entry name" value="FRUCTOSE-2,6-BISPHOSPHATASE TIGAR"/>
    <property type="match status" value="1"/>
</dbReference>
<dbReference type="Proteomes" id="UP000660745">
    <property type="component" value="Unassembled WGS sequence"/>
</dbReference>
<feature type="binding site" evidence="3">
    <location>
        <begin position="22"/>
        <end position="23"/>
    </location>
    <ligand>
        <name>substrate</name>
    </ligand>
</feature>
<evidence type="ECO:0000256" key="1">
    <source>
        <dbReference type="ARBA" id="ARBA00022801"/>
    </source>
</evidence>
<keyword evidence="1" id="KW-0378">Hydrolase</keyword>
<feature type="active site" description="Proton donor/acceptor" evidence="2">
    <location>
        <position position="80"/>
    </location>
</feature>
<dbReference type="AlphaFoldDB" id="A0A918EA01"/>
<dbReference type="GO" id="GO:0045820">
    <property type="term" value="P:negative regulation of glycolytic process"/>
    <property type="evidence" value="ECO:0007669"/>
    <property type="project" value="TreeGrafter"/>
</dbReference>
<dbReference type="InterPro" id="IPR029033">
    <property type="entry name" value="His_PPase_superfam"/>
</dbReference>
<comment type="caution">
    <text evidence="4">The sequence shown here is derived from an EMBL/GenBank/DDBJ whole genome shotgun (WGS) entry which is preliminary data.</text>
</comment>
<evidence type="ECO:0000313" key="5">
    <source>
        <dbReference type="Proteomes" id="UP000660745"/>
    </source>
</evidence>
<evidence type="ECO:0000256" key="2">
    <source>
        <dbReference type="PIRSR" id="PIRSR613078-1"/>
    </source>
</evidence>
<evidence type="ECO:0000256" key="3">
    <source>
        <dbReference type="PIRSR" id="PIRSR613078-2"/>
    </source>
</evidence>
<organism evidence="4 5">
    <name type="scientific">Nonomuraea glycinis</name>
    <dbReference type="NCBI Taxonomy" id="2047744"/>
    <lineage>
        <taxon>Bacteria</taxon>
        <taxon>Bacillati</taxon>
        <taxon>Actinomycetota</taxon>
        <taxon>Actinomycetes</taxon>
        <taxon>Streptosporangiales</taxon>
        <taxon>Streptosporangiaceae</taxon>
        <taxon>Nonomuraea</taxon>
    </lineage>
</organism>
<dbReference type="CDD" id="cd07067">
    <property type="entry name" value="HP_PGM_like"/>
    <property type="match status" value="1"/>
</dbReference>
<dbReference type="Gene3D" id="3.40.50.1240">
    <property type="entry name" value="Phosphoglycerate mutase-like"/>
    <property type="match status" value="1"/>
</dbReference>
<feature type="binding site" evidence="3">
    <location>
        <position position="57"/>
    </location>
    <ligand>
        <name>substrate</name>
    </ligand>
</feature>
<proteinExistence type="predicted"/>
<feature type="active site" description="Tele-phosphohistidine intermediate" evidence="2">
    <location>
        <position position="10"/>
    </location>
</feature>
<dbReference type="InterPro" id="IPR051695">
    <property type="entry name" value="Phosphoglycerate_Mutase"/>
</dbReference>
<reference evidence="4" key="1">
    <citation type="journal article" date="2014" name="Int. J. Syst. Evol. Microbiol.">
        <title>Complete genome sequence of Corynebacterium casei LMG S-19264T (=DSM 44701T), isolated from a smear-ripened cheese.</title>
        <authorList>
            <consortium name="US DOE Joint Genome Institute (JGI-PGF)"/>
            <person name="Walter F."/>
            <person name="Albersmeier A."/>
            <person name="Kalinowski J."/>
            <person name="Ruckert C."/>
        </authorList>
    </citation>
    <scope>NUCLEOTIDE SEQUENCE</scope>
    <source>
        <strain evidence="4">CGMCC 4.7430</strain>
    </source>
</reference>
<dbReference type="GO" id="GO:0043456">
    <property type="term" value="P:regulation of pentose-phosphate shunt"/>
    <property type="evidence" value="ECO:0007669"/>
    <property type="project" value="TreeGrafter"/>
</dbReference>
<dbReference type="GO" id="GO:0004331">
    <property type="term" value="F:fructose-2,6-bisphosphate 2-phosphatase activity"/>
    <property type="evidence" value="ECO:0007669"/>
    <property type="project" value="TreeGrafter"/>
</dbReference>